<gene>
    <name evidence="3" type="ORF">ATK36_0048</name>
</gene>
<proteinExistence type="predicted"/>
<evidence type="ECO:0000256" key="2">
    <source>
        <dbReference type="SAM" id="Phobius"/>
    </source>
</evidence>
<evidence type="ECO:0000256" key="1">
    <source>
        <dbReference type="SAM" id="MobiDB-lite"/>
    </source>
</evidence>
<evidence type="ECO:0000313" key="4">
    <source>
        <dbReference type="Proteomes" id="UP000243542"/>
    </source>
</evidence>
<feature type="transmembrane region" description="Helical" evidence="2">
    <location>
        <begin position="140"/>
        <end position="161"/>
    </location>
</feature>
<keyword evidence="4" id="KW-1185">Reference proteome</keyword>
<keyword evidence="2" id="KW-1133">Transmembrane helix</keyword>
<keyword evidence="2" id="KW-0472">Membrane</keyword>
<feature type="compositionally biased region" description="Low complexity" evidence="1">
    <location>
        <begin position="38"/>
        <end position="49"/>
    </location>
</feature>
<dbReference type="InterPro" id="IPR016566">
    <property type="entry name" value="UCP010219"/>
</dbReference>
<reference evidence="3 4" key="1">
    <citation type="submission" date="2017-10" db="EMBL/GenBank/DDBJ databases">
        <title>Sequencing the genomes of 1000 actinobacteria strains.</title>
        <authorList>
            <person name="Klenk H.-P."/>
        </authorList>
    </citation>
    <scope>NUCLEOTIDE SEQUENCE [LARGE SCALE GENOMIC DNA]</scope>
    <source>
        <strain evidence="3 4">DSM 46092</strain>
    </source>
</reference>
<feature type="transmembrane region" description="Helical" evidence="2">
    <location>
        <begin position="219"/>
        <end position="243"/>
    </location>
</feature>
<feature type="transmembrane region" description="Helical" evidence="2">
    <location>
        <begin position="77"/>
        <end position="105"/>
    </location>
</feature>
<feature type="region of interest" description="Disordered" evidence="1">
    <location>
        <begin position="1"/>
        <end position="59"/>
    </location>
</feature>
<dbReference type="Pfam" id="PF11361">
    <property type="entry name" value="DUF3159"/>
    <property type="match status" value="1"/>
</dbReference>
<feature type="transmembrane region" description="Helical" evidence="2">
    <location>
        <begin position="189"/>
        <end position="207"/>
    </location>
</feature>
<comment type="caution">
    <text evidence="3">The sequence shown here is derived from an EMBL/GenBank/DDBJ whole genome shotgun (WGS) entry which is preliminary data.</text>
</comment>
<keyword evidence="2" id="KW-0812">Transmembrane</keyword>
<organism evidence="3 4">
    <name type="scientific">Amycolatopsis sulphurea</name>
    <dbReference type="NCBI Taxonomy" id="76022"/>
    <lineage>
        <taxon>Bacteria</taxon>
        <taxon>Bacillati</taxon>
        <taxon>Actinomycetota</taxon>
        <taxon>Actinomycetes</taxon>
        <taxon>Pseudonocardiales</taxon>
        <taxon>Pseudonocardiaceae</taxon>
        <taxon>Amycolatopsis</taxon>
    </lineage>
</organism>
<accession>A0A2A9G0Z9</accession>
<dbReference type="AlphaFoldDB" id="A0A2A9G0Z9"/>
<dbReference type="Proteomes" id="UP000243542">
    <property type="component" value="Unassembled WGS sequence"/>
</dbReference>
<protein>
    <submittedName>
        <fullName evidence="3">Uncharacterized protein DUF3159</fullName>
    </submittedName>
</protein>
<name>A0A2A9G0Z9_9PSEU</name>
<feature type="region of interest" description="Disordered" evidence="1">
    <location>
        <begin position="258"/>
        <end position="282"/>
    </location>
</feature>
<dbReference type="EMBL" id="PDJK01000001">
    <property type="protein sequence ID" value="PFG56532.1"/>
    <property type="molecule type" value="Genomic_DNA"/>
</dbReference>
<feature type="compositionally biased region" description="Basic and acidic residues" evidence="1">
    <location>
        <begin position="1"/>
        <end position="11"/>
    </location>
</feature>
<evidence type="ECO:0000313" key="3">
    <source>
        <dbReference type="EMBL" id="PFG56532.1"/>
    </source>
</evidence>
<sequence>MTEPAPHDRRPVPGADATPSAAPGAETPGAETPGAEVPGTGAPASTAAGEAKEPDAKPTMLDQMGGTAGLFYSSLPVIFFVLLNSLFGLTVAIWGSLGGAVAITVLRMVRKEPLQPAISGFFGVAIAAFIAYRTGSAKGFFLFGIWTSLLYCGVFVASILARWPLAGVAWNALNGKGTAWRKDKVSIRGYDIATLALALVFAARFVVQRWLYDSDYTGWLAFAKIAMGYPLYALGLLVVVWAVRRSDKRLKALAETAPVPETDAEAEDRLRRKYAQSPTPDA</sequence>
<feature type="transmembrane region" description="Helical" evidence="2">
    <location>
        <begin position="117"/>
        <end position="134"/>
    </location>
</feature>